<dbReference type="EMBL" id="FUZT01000005">
    <property type="protein sequence ID" value="SKC68504.1"/>
    <property type="molecule type" value="Genomic_DNA"/>
</dbReference>
<organism evidence="3 4">
    <name type="scientific">Maledivibacter halophilus</name>
    <dbReference type="NCBI Taxonomy" id="36842"/>
    <lineage>
        <taxon>Bacteria</taxon>
        <taxon>Bacillati</taxon>
        <taxon>Bacillota</taxon>
        <taxon>Clostridia</taxon>
        <taxon>Peptostreptococcales</taxon>
        <taxon>Caminicellaceae</taxon>
        <taxon>Maledivibacter</taxon>
    </lineage>
</organism>
<dbReference type="InterPro" id="IPR009363">
    <property type="entry name" value="Phage_Mu_Gp16"/>
</dbReference>
<proteinExistence type="predicted"/>
<evidence type="ECO:0000313" key="1">
    <source>
        <dbReference type="EMBL" id="SKC68504.1"/>
    </source>
</evidence>
<reference evidence="3 4" key="1">
    <citation type="submission" date="2017-02" db="EMBL/GenBank/DDBJ databases">
        <authorList>
            <person name="Peterson S.W."/>
        </authorList>
    </citation>
    <scope>NUCLEOTIDE SEQUENCE [LARGE SCALE GENOMIC DNA]</scope>
    <source>
        <strain evidence="3 4">M1</strain>
    </source>
</reference>
<dbReference type="EMBL" id="FUZT01000008">
    <property type="protein sequence ID" value="SKC80255.1"/>
    <property type="molecule type" value="Genomic_DNA"/>
</dbReference>
<evidence type="ECO:0000313" key="3">
    <source>
        <dbReference type="EMBL" id="SKC80255.1"/>
    </source>
</evidence>
<evidence type="ECO:0008006" key="5">
    <source>
        <dbReference type="Google" id="ProtNLM"/>
    </source>
</evidence>
<dbReference type="STRING" id="36842.SAMN02194393_02156"/>
<evidence type="ECO:0000313" key="2">
    <source>
        <dbReference type="EMBL" id="SKC71607.1"/>
    </source>
</evidence>
<dbReference type="EMBL" id="FUZT01000006">
    <property type="protein sequence ID" value="SKC71607.1"/>
    <property type="molecule type" value="Genomic_DNA"/>
</dbReference>
<dbReference type="AlphaFoldDB" id="A0A1T5LWJ3"/>
<gene>
    <name evidence="1" type="ORF">SAMN02194393_02156</name>
    <name evidence="2" type="ORF">SAMN02194393_02496</name>
    <name evidence="3" type="ORF">SAMN02194393_03467</name>
</gene>
<dbReference type="RefSeq" id="WP_079491562.1">
    <property type="nucleotide sequence ID" value="NZ_FUZT01000005.1"/>
</dbReference>
<dbReference type="Proteomes" id="UP000190285">
    <property type="component" value="Unassembled WGS sequence"/>
</dbReference>
<name>A0A1T5LWJ3_9FIRM</name>
<protein>
    <recommendedName>
        <fullName evidence="5">Mu-like prophage protein gp16</fullName>
    </recommendedName>
</protein>
<dbReference type="OrthoDB" id="344687at2"/>
<keyword evidence="4" id="KW-1185">Reference proteome</keyword>
<dbReference type="Pfam" id="PF06252">
    <property type="entry name" value="GemA"/>
    <property type="match status" value="1"/>
</dbReference>
<accession>A0A1T5LWJ3</accession>
<sequence length="135" mass="15740">MARTKKSRPQIRSIWGLAKSKELGLDDETLYSIIIRETGKDSMRELTTRQLNRVIAVLINMKEKARARPGMATDKQIRKIRALEKQLGWNDNPKRLLGFTRKFYKVEKLQWLKFDQASNLIEGLKKVLDRQGGKE</sequence>
<evidence type="ECO:0000313" key="4">
    <source>
        <dbReference type="Proteomes" id="UP000190285"/>
    </source>
</evidence>